<keyword evidence="2" id="KW-1133">Transmembrane helix</keyword>
<reference evidence="4" key="1">
    <citation type="journal article" date="2019" name="Int. J. Syst. Evol. Microbiol.">
        <title>The Global Catalogue of Microorganisms (GCM) 10K type strain sequencing project: providing services to taxonomists for standard genome sequencing and annotation.</title>
        <authorList>
            <consortium name="The Broad Institute Genomics Platform"/>
            <consortium name="The Broad Institute Genome Sequencing Center for Infectious Disease"/>
            <person name="Wu L."/>
            <person name="Ma J."/>
        </authorList>
    </citation>
    <scope>NUCLEOTIDE SEQUENCE [LARGE SCALE GENOMIC DNA]</scope>
    <source>
        <strain evidence="4">ZS-35-S2</strain>
    </source>
</reference>
<name>A0ABW1KEZ7_9ACTN</name>
<dbReference type="EMBL" id="JBHSPR010000020">
    <property type="protein sequence ID" value="MFC6019414.1"/>
    <property type="molecule type" value="Genomic_DNA"/>
</dbReference>
<dbReference type="Proteomes" id="UP001596203">
    <property type="component" value="Unassembled WGS sequence"/>
</dbReference>
<feature type="region of interest" description="Disordered" evidence="1">
    <location>
        <begin position="444"/>
        <end position="472"/>
    </location>
</feature>
<proteinExistence type="predicted"/>
<gene>
    <name evidence="3" type="ORF">ACFP2T_24800</name>
</gene>
<accession>A0ABW1KEZ7</accession>
<evidence type="ECO:0000256" key="1">
    <source>
        <dbReference type="SAM" id="MobiDB-lite"/>
    </source>
</evidence>
<sequence>MTEDLVESTLRDTLQREASGIGVLEDPWPGFAKREVRHRRTRRLGTLAVVAGFVAAAVGVQANVVPLPGWPSSIETASAPSGLAEGPTRGSLAGDRAWLTAFREQVDGFDDPQGRGRWEVADRKEIRIVYASDRPGVRLGLVFAPLRLGSGTEWHFLWYEGPTGADARQMRESGGEQNTDPSVLAFLRATPEDGGFAIAIGPPDSTVTIIGEPHYSPSGRVEPRQMGVPDGSGVAVAVLPPSRLPSGLLARVTRDGDLVHQERLAGGAFGPSFGLPGKSTDTVLDAAVQGARGPELDRTILTDFISTALEESCLPPTGVAVRLLWSGPVQGQTAALFTVQPTDGGVIAYVMRSGTDGSRWTDMRLLLPAEGAQRRPIGWRLRAEGSQTRTDKVMVVAPADAATASVTIGGGTPVPVPLDSSKAGTVTVPLDQSATVTAYSADGSVLASTPVPPGTDDSSGLPGDTPGTRVVP</sequence>
<keyword evidence="4" id="KW-1185">Reference proteome</keyword>
<evidence type="ECO:0000313" key="4">
    <source>
        <dbReference type="Proteomes" id="UP001596203"/>
    </source>
</evidence>
<organism evidence="3 4">
    <name type="scientific">Plantactinospora solaniradicis</name>
    <dbReference type="NCBI Taxonomy" id="1723736"/>
    <lineage>
        <taxon>Bacteria</taxon>
        <taxon>Bacillati</taxon>
        <taxon>Actinomycetota</taxon>
        <taxon>Actinomycetes</taxon>
        <taxon>Micromonosporales</taxon>
        <taxon>Micromonosporaceae</taxon>
        <taxon>Plantactinospora</taxon>
    </lineage>
</organism>
<protein>
    <submittedName>
        <fullName evidence="3">Uncharacterized protein</fullName>
    </submittedName>
</protein>
<comment type="caution">
    <text evidence="3">The sequence shown here is derived from an EMBL/GenBank/DDBJ whole genome shotgun (WGS) entry which is preliminary data.</text>
</comment>
<dbReference type="RefSeq" id="WP_377425351.1">
    <property type="nucleotide sequence ID" value="NZ_JBHSPR010000020.1"/>
</dbReference>
<evidence type="ECO:0000256" key="2">
    <source>
        <dbReference type="SAM" id="Phobius"/>
    </source>
</evidence>
<feature type="transmembrane region" description="Helical" evidence="2">
    <location>
        <begin position="44"/>
        <end position="64"/>
    </location>
</feature>
<evidence type="ECO:0000313" key="3">
    <source>
        <dbReference type="EMBL" id="MFC6019414.1"/>
    </source>
</evidence>
<keyword evidence="2" id="KW-0472">Membrane</keyword>
<keyword evidence="2" id="KW-0812">Transmembrane</keyword>